<comment type="caution">
    <text evidence="2">The sequence shown here is derived from an EMBL/GenBank/DDBJ whole genome shotgun (WGS) entry which is preliminary data.</text>
</comment>
<dbReference type="Pfam" id="PF08818">
    <property type="entry name" value="DUF1801"/>
    <property type="match status" value="1"/>
</dbReference>
<keyword evidence="3" id="KW-1185">Reference proteome</keyword>
<evidence type="ECO:0000259" key="1">
    <source>
        <dbReference type="Pfam" id="PF08818"/>
    </source>
</evidence>
<dbReference type="SUPFAM" id="SSF159888">
    <property type="entry name" value="YdhG-like"/>
    <property type="match status" value="1"/>
</dbReference>
<reference evidence="2 3" key="1">
    <citation type="submission" date="2021-08" db="EMBL/GenBank/DDBJ databases">
        <authorList>
            <person name="Tuo L."/>
        </authorList>
    </citation>
    <scope>NUCLEOTIDE SEQUENCE [LARGE SCALE GENOMIC DNA]</scope>
    <source>
        <strain evidence="2 3">JCM 31229</strain>
    </source>
</reference>
<evidence type="ECO:0000313" key="3">
    <source>
        <dbReference type="Proteomes" id="UP000706039"/>
    </source>
</evidence>
<feature type="domain" description="YdhG-like" evidence="1">
    <location>
        <begin position="18"/>
        <end position="110"/>
    </location>
</feature>
<organism evidence="2 3">
    <name type="scientific">Sphingomonas colocasiae</name>
    <dbReference type="NCBI Taxonomy" id="1848973"/>
    <lineage>
        <taxon>Bacteria</taxon>
        <taxon>Pseudomonadati</taxon>
        <taxon>Pseudomonadota</taxon>
        <taxon>Alphaproteobacteria</taxon>
        <taxon>Sphingomonadales</taxon>
        <taxon>Sphingomonadaceae</taxon>
        <taxon>Sphingomonas</taxon>
    </lineage>
</organism>
<protein>
    <submittedName>
        <fullName evidence="2">DUF1801 domain-containing protein</fullName>
    </submittedName>
</protein>
<accession>A0ABS7PMR3</accession>
<dbReference type="Proteomes" id="UP000706039">
    <property type="component" value="Unassembled WGS sequence"/>
</dbReference>
<name>A0ABS7PMR3_9SPHN</name>
<dbReference type="EMBL" id="JAINVV010000004">
    <property type="protein sequence ID" value="MBY8822000.1"/>
    <property type="molecule type" value="Genomic_DNA"/>
</dbReference>
<evidence type="ECO:0000313" key="2">
    <source>
        <dbReference type="EMBL" id="MBY8822000.1"/>
    </source>
</evidence>
<proteinExistence type="predicted"/>
<gene>
    <name evidence="2" type="ORF">K7G82_06835</name>
</gene>
<sequence>MAPAASPDAYVAALTGWQRERVEMLRAAIQAGAPFDEIIKWGNLVFVSNGLCMLIRAEAHRVLLGFWRGKRLTAYDPRIKPSGKYELANLVMTEETVIDSALVSRLAAAAAALNAELGDPTRVTKGD</sequence>
<dbReference type="InterPro" id="IPR014922">
    <property type="entry name" value="YdhG-like"/>
</dbReference>